<sequence length="464" mass="51111">MNTHTPAILPNEPSNETLQEWDRVHQLHPWASMDDWQGYDNMLVDCAEGIYLWDGDGKRFIDGPGGMWCVQIGYGRGEMADAIAAQVRKLAYTSPFTNTTQPSAVLARKLAEMAPGDLNNVFFTTGGSTAVDTALRTMHFMNNRLGRPEKKIVISREKAYHGSTYLAHSVTGKEREKSRFDIEKRLVRFLPDVNPYNRPEGMSVEAWCDEKVADLEKIIAEVGADRIGAFIAEPILSSGGVIVPPPGYHKRTFDICKAHDILYISDEVVTGFGRLGHWFASEDVFGIQPDMITTAKGLTSGYLPLGACIIADHVLERCASPDDPTLFSNGYTYSAHPVSCVAALTNIEIFEREGILQHVREVTPVFQGRLRALKDRFPLVGDARGMGLLGCVDCKAPNFAAEKRLGQMIDDACEEKGLLVRPFANMAVFSPPLIITAKQIDQMFDILESALEKVSAQVASEGGL</sequence>
<dbReference type="InterPro" id="IPR015424">
    <property type="entry name" value="PyrdxlP-dep_Trfase"/>
</dbReference>
<keyword evidence="3 4" id="KW-0663">Pyridoxal phosphate</keyword>
<dbReference type="InterPro" id="IPR015422">
    <property type="entry name" value="PyrdxlP-dep_Trfase_small"/>
</dbReference>
<dbReference type="Gene3D" id="3.90.1150.10">
    <property type="entry name" value="Aspartate Aminotransferase, domain 1"/>
    <property type="match status" value="1"/>
</dbReference>
<gene>
    <name evidence="5" type="ORF">ACFO5X_06975</name>
</gene>
<evidence type="ECO:0000256" key="3">
    <source>
        <dbReference type="ARBA" id="ARBA00022898"/>
    </source>
</evidence>
<dbReference type="RefSeq" id="WP_380716565.1">
    <property type="nucleotide sequence ID" value="NZ_JBHSGI010000004.1"/>
</dbReference>
<dbReference type="Pfam" id="PF00202">
    <property type="entry name" value="Aminotran_3"/>
    <property type="match status" value="1"/>
</dbReference>
<proteinExistence type="inferred from homology"/>
<dbReference type="Gene3D" id="3.40.640.10">
    <property type="entry name" value="Type I PLP-dependent aspartate aminotransferase-like (Major domain)"/>
    <property type="match status" value="1"/>
</dbReference>
<comment type="caution">
    <text evidence="5">The sequence shown here is derived from an EMBL/GenBank/DDBJ whole genome shotgun (WGS) entry which is preliminary data.</text>
</comment>
<dbReference type="PANTHER" id="PTHR43094">
    <property type="entry name" value="AMINOTRANSFERASE"/>
    <property type="match status" value="1"/>
</dbReference>
<keyword evidence="5" id="KW-0808">Transferase</keyword>
<evidence type="ECO:0000256" key="2">
    <source>
        <dbReference type="ARBA" id="ARBA00008954"/>
    </source>
</evidence>
<comment type="similarity">
    <text evidence="2 4">Belongs to the class-III pyridoxal-phosphate-dependent aminotransferase family.</text>
</comment>
<dbReference type="InterPro" id="IPR049704">
    <property type="entry name" value="Aminotrans_3_PPA_site"/>
</dbReference>
<dbReference type="PANTHER" id="PTHR43094:SF1">
    <property type="entry name" value="AMINOTRANSFERASE CLASS-III"/>
    <property type="match status" value="1"/>
</dbReference>
<evidence type="ECO:0000256" key="1">
    <source>
        <dbReference type="ARBA" id="ARBA00001933"/>
    </source>
</evidence>
<evidence type="ECO:0000313" key="5">
    <source>
        <dbReference type="EMBL" id="MFC4668292.1"/>
    </source>
</evidence>
<keyword evidence="6" id="KW-1185">Reference proteome</keyword>
<evidence type="ECO:0000313" key="6">
    <source>
        <dbReference type="Proteomes" id="UP001595973"/>
    </source>
</evidence>
<dbReference type="EMBL" id="JBHSGI010000004">
    <property type="protein sequence ID" value="MFC4668292.1"/>
    <property type="molecule type" value="Genomic_DNA"/>
</dbReference>
<reference evidence="6" key="1">
    <citation type="journal article" date="2019" name="Int. J. Syst. Evol. Microbiol.">
        <title>The Global Catalogue of Microorganisms (GCM) 10K type strain sequencing project: providing services to taxonomists for standard genome sequencing and annotation.</title>
        <authorList>
            <consortium name="The Broad Institute Genomics Platform"/>
            <consortium name="The Broad Institute Genome Sequencing Center for Infectious Disease"/>
            <person name="Wu L."/>
            <person name="Ma J."/>
        </authorList>
    </citation>
    <scope>NUCLEOTIDE SEQUENCE [LARGE SCALE GENOMIC DNA]</scope>
    <source>
        <strain evidence="6">CGMCC 4.7283</strain>
    </source>
</reference>
<evidence type="ECO:0000256" key="4">
    <source>
        <dbReference type="RuleBase" id="RU003560"/>
    </source>
</evidence>
<organism evidence="5 6">
    <name type="scientific">Seohaeicola nanhaiensis</name>
    <dbReference type="NCBI Taxonomy" id="1387282"/>
    <lineage>
        <taxon>Bacteria</taxon>
        <taxon>Pseudomonadati</taxon>
        <taxon>Pseudomonadota</taxon>
        <taxon>Alphaproteobacteria</taxon>
        <taxon>Rhodobacterales</taxon>
        <taxon>Roseobacteraceae</taxon>
        <taxon>Seohaeicola</taxon>
    </lineage>
</organism>
<accession>A0ABV9KDK2</accession>
<dbReference type="PROSITE" id="PS00600">
    <property type="entry name" value="AA_TRANSFER_CLASS_3"/>
    <property type="match status" value="1"/>
</dbReference>
<protein>
    <submittedName>
        <fullName evidence="5">Aminotransferase</fullName>
    </submittedName>
</protein>
<dbReference type="InterPro" id="IPR005814">
    <property type="entry name" value="Aminotrans_3"/>
</dbReference>
<name>A0ABV9KDK2_9RHOB</name>
<keyword evidence="5" id="KW-0032">Aminotransferase</keyword>
<dbReference type="CDD" id="cd00610">
    <property type="entry name" value="OAT_like"/>
    <property type="match status" value="1"/>
</dbReference>
<dbReference type="NCBIfam" id="NF005447">
    <property type="entry name" value="PRK07036.1"/>
    <property type="match status" value="1"/>
</dbReference>
<dbReference type="PIRSF" id="PIRSF000521">
    <property type="entry name" value="Transaminase_4ab_Lys_Orn"/>
    <property type="match status" value="1"/>
</dbReference>
<dbReference type="InterPro" id="IPR015421">
    <property type="entry name" value="PyrdxlP-dep_Trfase_major"/>
</dbReference>
<comment type="cofactor">
    <cofactor evidence="1">
        <name>pyridoxal 5'-phosphate</name>
        <dbReference type="ChEBI" id="CHEBI:597326"/>
    </cofactor>
</comment>
<dbReference type="SUPFAM" id="SSF53383">
    <property type="entry name" value="PLP-dependent transferases"/>
    <property type="match status" value="1"/>
</dbReference>
<dbReference type="Proteomes" id="UP001595973">
    <property type="component" value="Unassembled WGS sequence"/>
</dbReference>
<dbReference type="GO" id="GO:0008483">
    <property type="term" value="F:transaminase activity"/>
    <property type="evidence" value="ECO:0007669"/>
    <property type="project" value="UniProtKB-KW"/>
</dbReference>